<dbReference type="PANTHER" id="PTHR12631">
    <property type="entry name" value="ALPHA-L-IDURONIDASE"/>
    <property type="match status" value="1"/>
</dbReference>
<dbReference type="InterPro" id="IPR017853">
    <property type="entry name" value="GH"/>
</dbReference>
<dbReference type="Gene3D" id="3.20.20.80">
    <property type="entry name" value="Glycosidases"/>
    <property type="match status" value="2"/>
</dbReference>
<accession>A0A7Y4H557</accession>
<organism evidence="1 2">
    <name type="scientific">Bradyrhizobium archetypum</name>
    <dbReference type="NCBI Taxonomy" id="2721160"/>
    <lineage>
        <taxon>Bacteria</taxon>
        <taxon>Pseudomonadati</taxon>
        <taxon>Pseudomonadota</taxon>
        <taxon>Alphaproteobacteria</taxon>
        <taxon>Hyphomicrobiales</taxon>
        <taxon>Nitrobacteraceae</taxon>
        <taxon>Bradyrhizobium</taxon>
    </lineage>
</organism>
<dbReference type="PANTHER" id="PTHR12631:SF10">
    <property type="entry name" value="BETA-XYLOSIDASE-LIKE PROTEIN-RELATED"/>
    <property type="match status" value="1"/>
</dbReference>
<protein>
    <submittedName>
        <fullName evidence="1">Beta-xylosidase</fullName>
    </submittedName>
</protein>
<evidence type="ECO:0000313" key="2">
    <source>
        <dbReference type="Proteomes" id="UP000528734"/>
    </source>
</evidence>
<evidence type="ECO:0000313" key="1">
    <source>
        <dbReference type="EMBL" id="NOJ47588.1"/>
    </source>
</evidence>
<name>A0A7Y4H557_9BRAD</name>
<dbReference type="RefSeq" id="WP_171710462.1">
    <property type="nucleotide sequence ID" value="NZ_JAAVLW010000004.1"/>
</dbReference>
<comment type="caution">
    <text evidence="1">The sequence shown here is derived from an EMBL/GenBank/DDBJ whole genome shotgun (WGS) entry which is preliminary data.</text>
</comment>
<dbReference type="GO" id="GO:0004553">
    <property type="term" value="F:hydrolase activity, hydrolyzing O-glycosyl compounds"/>
    <property type="evidence" value="ECO:0007669"/>
    <property type="project" value="TreeGrafter"/>
</dbReference>
<gene>
    <name evidence="1" type="ORF">HCN50_15240</name>
</gene>
<dbReference type="SUPFAM" id="SSF51445">
    <property type="entry name" value="(Trans)glycosidases"/>
    <property type="match status" value="2"/>
</dbReference>
<proteinExistence type="predicted"/>
<dbReference type="Proteomes" id="UP000528734">
    <property type="component" value="Unassembled WGS sequence"/>
</dbReference>
<dbReference type="EMBL" id="JAAVLW010000004">
    <property type="protein sequence ID" value="NOJ47588.1"/>
    <property type="molecule type" value="Genomic_DNA"/>
</dbReference>
<dbReference type="InterPro" id="IPR051923">
    <property type="entry name" value="Glycosyl_Hydrolase_39"/>
</dbReference>
<keyword evidence="2" id="KW-1185">Reference proteome</keyword>
<sequence length="317" mass="36428">MIEAAKIWNEPNNKSHWDLQLDPGWEKFAEVAIAAGRAIRAVHPTLTRVLGGISPIDPSFIENMKAKGVLDHVDVVAVHGFPLDWNLWQIDEWPDKLDEIQSIVSLPVWATEVGVSSFGAEEVQDWGVRRTAELLSSRAPRIHWYSLYDLPSTWEATTRHREAEGSSYYRHFHMGLLREDGTPKMACKTFERYSDVMGLCQWFHFEDHRLDDAVHWMRRLGVKHLRTGLSWADSFRPNAIEWFDRQMDALADFEVTLTFCFTPEHRGLAPHHTSPPLDPQEFADFCARMVERYCNLPAASRSTSPRFEPATDEICAP</sequence>
<dbReference type="AlphaFoldDB" id="A0A7Y4H557"/>
<reference evidence="1 2" key="1">
    <citation type="submission" date="2020-03" db="EMBL/GenBank/DDBJ databases">
        <title>Bradyrhizobium diversity isolated from nodules of Muelleranthus trifoliolatus.</title>
        <authorList>
            <person name="Klepa M."/>
            <person name="Helene L."/>
            <person name="Hungria M."/>
        </authorList>
    </citation>
    <scope>NUCLEOTIDE SEQUENCE [LARGE SCALE GENOMIC DNA]</scope>
    <source>
        <strain evidence="1 2">WSM 1744</strain>
    </source>
</reference>